<evidence type="ECO:0000313" key="1">
    <source>
        <dbReference type="EMBL" id="RAV17538.1"/>
    </source>
</evidence>
<reference evidence="1 2" key="1">
    <citation type="submission" date="2018-06" db="EMBL/GenBank/DDBJ databases">
        <title>NTM in soil in Japan.</title>
        <authorList>
            <person name="Ohya K."/>
        </authorList>
    </citation>
    <scope>NUCLEOTIDE SEQUENCE [LARGE SCALE GENOMIC DNA]</scope>
    <source>
        <strain evidence="1 2">GF28</strain>
    </source>
</reference>
<dbReference type="AlphaFoldDB" id="A0A329MCV7"/>
<dbReference type="OrthoDB" id="4093511at2"/>
<dbReference type="Proteomes" id="UP000250915">
    <property type="component" value="Unassembled WGS sequence"/>
</dbReference>
<proteinExistence type="predicted"/>
<name>A0A329MCV7_9MYCO</name>
<sequence length="322" mass="35785">MTDYSLKRNYFQQVLVMPPDAEPLDGTWVTSKDGKDYFRPCDAHKKLAMAYGRTSKAGEHLKGGGDGLANWKASMAALGVLMSDSARSEIVNLINEYDGDPYYAGDDGGFKSGKKRLLEAVELACKVAGSDTASSRGTEFHKLGEMVNKGRIPRVVQDHLVDFLEHYKQRVKPIHFLAQEILIINDEIQRAGSIDYLMELPAGITTPDGITHDEPLVVAGDLKTGKWDIDYPGGVSAQLAGYGLGFRYDQATNTRYPLHPRSSDRWAVIVHFPIAERDAEVSFYWVDMHVGLQAAHLNNRLDRMIAHYKSVKGKPIKFELAA</sequence>
<evidence type="ECO:0000313" key="2">
    <source>
        <dbReference type="Proteomes" id="UP000250915"/>
    </source>
</evidence>
<accession>A0A329MCV7</accession>
<comment type="caution">
    <text evidence="1">The sequence shown here is derived from an EMBL/GenBank/DDBJ whole genome shotgun (WGS) entry which is preliminary data.</text>
</comment>
<gene>
    <name evidence="1" type="ORF">DQP57_00495</name>
</gene>
<organism evidence="1 2">
    <name type="scientific">Mycobacterium colombiense</name>
    <dbReference type="NCBI Taxonomy" id="339268"/>
    <lineage>
        <taxon>Bacteria</taxon>
        <taxon>Bacillati</taxon>
        <taxon>Actinomycetota</taxon>
        <taxon>Actinomycetes</taxon>
        <taxon>Mycobacteriales</taxon>
        <taxon>Mycobacteriaceae</taxon>
        <taxon>Mycobacterium</taxon>
        <taxon>Mycobacterium avium complex (MAC)</taxon>
    </lineage>
</organism>
<protein>
    <submittedName>
        <fullName evidence="1">Uncharacterized protein</fullName>
    </submittedName>
</protein>
<dbReference type="EMBL" id="QMEV01000001">
    <property type="protein sequence ID" value="RAV17538.1"/>
    <property type="molecule type" value="Genomic_DNA"/>
</dbReference>